<proteinExistence type="predicted"/>
<sequence length="135" mass="14919">MPFFLMIPIVMFVLIIVGATTNLIRRCHISGRMASFQRTQPVPQLPVDLIPHQETTEYNHLVVQPYPAPVYNPHPHSTHQSYPPSSLSRVPTSTASVLPQTITGPASRYEQSIGGRTLMISPASDRPPTYESAEG</sequence>
<evidence type="ECO:0000256" key="2">
    <source>
        <dbReference type="SAM" id="Phobius"/>
    </source>
</evidence>
<name>A0A1Y2BLG5_9TREE</name>
<feature type="region of interest" description="Disordered" evidence="1">
    <location>
        <begin position="69"/>
        <end position="108"/>
    </location>
</feature>
<evidence type="ECO:0000313" key="3">
    <source>
        <dbReference type="EMBL" id="ORY34965.1"/>
    </source>
</evidence>
<keyword evidence="2" id="KW-0812">Transmembrane</keyword>
<evidence type="ECO:0000256" key="1">
    <source>
        <dbReference type="SAM" id="MobiDB-lite"/>
    </source>
</evidence>
<dbReference type="InParanoid" id="A0A1Y2BLG5"/>
<dbReference type="EMBL" id="MCFC01000002">
    <property type="protein sequence ID" value="ORY34965.1"/>
    <property type="molecule type" value="Genomic_DNA"/>
</dbReference>
<feature type="compositionally biased region" description="Polar residues" evidence="1">
    <location>
        <begin position="78"/>
        <end position="104"/>
    </location>
</feature>
<organism evidence="3 4">
    <name type="scientific">Naematelia encephala</name>
    <dbReference type="NCBI Taxonomy" id="71784"/>
    <lineage>
        <taxon>Eukaryota</taxon>
        <taxon>Fungi</taxon>
        <taxon>Dikarya</taxon>
        <taxon>Basidiomycota</taxon>
        <taxon>Agaricomycotina</taxon>
        <taxon>Tremellomycetes</taxon>
        <taxon>Tremellales</taxon>
        <taxon>Naemateliaceae</taxon>
        <taxon>Naematelia</taxon>
    </lineage>
</organism>
<dbReference type="Proteomes" id="UP000193986">
    <property type="component" value="Unassembled WGS sequence"/>
</dbReference>
<keyword evidence="2" id="KW-1133">Transmembrane helix</keyword>
<keyword evidence="4" id="KW-1185">Reference proteome</keyword>
<keyword evidence="2" id="KW-0472">Membrane</keyword>
<feature type="transmembrane region" description="Helical" evidence="2">
    <location>
        <begin position="6"/>
        <end position="24"/>
    </location>
</feature>
<protein>
    <submittedName>
        <fullName evidence="3">Uncharacterized protein</fullName>
    </submittedName>
</protein>
<evidence type="ECO:0000313" key="4">
    <source>
        <dbReference type="Proteomes" id="UP000193986"/>
    </source>
</evidence>
<reference evidence="3 4" key="1">
    <citation type="submission" date="2016-07" db="EMBL/GenBank/DDBJ databases">
        <title>Pervasive Adenine N6-methylation of Active Genes in Fungi.</title>
        <authorList>
            <consortium name="DOE Joint Genome Institute"/>
            <person name="Mondo S.J."/>
            <person name="Dannebaum R.O."/>
            <person name="Kuo R.C."/>
            <person name="Labutti K."/>
            <person name="Haridas S."/>
            <person name="Kuo A."/>
            <person name="Salamov A."/>
            <person name="Ahrendt S.R."/>
            <person name="Lipzen A."/>
            <person name="Sullivan W."/>
            <person name="Andreopoulos W.B."/>
            <person name="Clum A."/>
            <person name="Lindquist E."/>
            <person name="Daum C."/>
            <person name="Ramamoorthy G.K."/>
            <person name="Gryganskyi A."/>
            <person name="Culley D."/>
            <person name="Magnuson J.K."/>
            <person name="James T.Y."/>
            <person name="O'Malley M.A."/>
            <person name="Stajich J.E."/>
            <person name="Spatafora J.W."/>
            <person name="Visel A."/>
            <person name="Grigoriev I.V."/>
        </authorList>
    </citation>
    <scope>NUCLEOTIDE SEQUENCE [LARGE SCALE GENOMIC DNA]</scope>
    <source>
        <strain evidence="3 4">68-887.2</strain>
    </source>
</reference>
<gene>
    <name evidence="3" type="ORF">BCR39DRAFT_515819</name>
</gene>
<accession>A0A1Y2BLG5</accession>
<comment type="caution">
    <text evidence="3">The sequence shown here is derived from an EMBL/GenBank/DDBJ whole genome shotgun (WGS) entry which is preliminary data.</text>
</comment>
<dbReference type="AlphaFoldDB" id="A0A1Y2BLG5"/>